<dbReference type="AlphaFoldDB" id="A0A852XAS5"/>
<keyword evidence="4" id="KW-1185">Reference proteome</keyword>
<evidence type="ECO:0000256" key="2">
    <source>
        <dbReference type="SAM" id="Phobius"/>
    </source>
</evidence>
<keyword evidence="2" id="KW-0472">Membrane</keyword>
<keyword evidence="2" id="KW-0812">Transmembrane</keyword>
<gene>
    <name evidence="3" type="ORF">BJY28_002312</name>
</gene>
<sequence length="96" mass="10036">MARTLDPGPRLGLLLVLLGFLTYGASRLIDGGFVGGMFQGMTVALMIGGAWLIGSLWRDRDRDDDGGDQMWLPSRGAGGEAGNGRPTGREAAADDA</sequence>
<evidence type="ECO:0000256" key="1">
    <source>
        <dbReference type="SAM" id="MobiDB-lite"/>
    </source>
</evidence>
<keyword evidence="2" id="KW-1133">Transmembrane helix</keyword>
<evidence type="ECO:0000313" key="4">
    <source>
        <dbReference type="Proteomes" id="UP000592181"/>
    </source>
</evidence>
<evidence type="ECO:0000313" key="3">
    <source>
        <dbReference type="EMBL" id="NYG37843.1"/>
    </source>
</evidence>
<feature type="region of interest" description="Disordered" evidence="1">
    <location>
        <begin position="62"/>
        <end position="96"/>
    </location>
</feature>
<feature type="transmembrane region" description="Helical" evidence="2">
    <location>
        <begin position="37"/>
        <end position="57"/>
    </location>
</feature>
<protein>
    <submittedName>
        <fullName evidence="3">Uncharacterized protein</fullName>
    </submittedName>
</protein>
<accession>A0A852XAS5</accession>
<dbReference type="Proteomes" id="UP000592181">
    <property type="component" value="Unassembled WGS sequence"/>
</dbReference>
<organism evidence="3 4">
    <name type="scientific">Janibacter alkaliphilus</name>
    <dbReference type="NCBI Taxonomy" id="1069963"/>
    <lineage>
        <taxon>Bacteria</taxon>
        <taxon>Bacillati</taxon>
        <taxon>Actinomycetota</taxon>
        <taxon>Actinomycetes</taxon>
        <taxon>Micrococcales</taxon>
        <taxon>Intrasporangiaceae</taxon>
        <taxon>Janibacter</taxon>
    </lineage>
</organism>
<comment type="caution">
    <text evidence="3">The sequence shown here is derived from an EMBL/GenBank/DDBJ whole genome shotgun (WGS) entry which is preliminary data.</text>
</comment>
<dbReference type="RefSeq" id="WP_179463148.1">
    <property type="nucleotide sequence ID" value="NZ_JACBZX010000001.1"/>
</dbReference>
<feature type="compositionally biased region" description="Basic and acidic residues" evidence="1">
    <location>
        <begin position="87"/>
        <end position="96"/>
    </location>
</feature>
<reference evidence="3 4" key="1">
    <citation type="submission" date="2020-07" db="EMBL/GenBank/DDBJ databases">
        <title>Sequencing the genomes of 1000 actinobacteria strains.</title>
        <authorList>
            <person name="Klenk H.-P."/>
        </authorList>
    </citation>
    <scope>NUCLEOTIDE SEQUENCE [LARGE SCALE GENOMIC DNA]</scope>
    <source>
        <strain evidence="3 4">DSM 24723</strain>
    </source>
</reference>
<dbReference type="EMBL" id="JACBZX010000001">
    <property type="protein sequence ID" value="NYG37843.1"/>
    <property type="molecule type" value="Genomic_DNA"/>
</dbReference>
<proteinExistence type="predicted"/>
<name>A0A852XAS5_9MICO</name>